<proteinExistence type="predicted"/>
<feature type="region of interest" description="Disordered" evidence="1">
    <location>
        <begin position="28"/>
        <end position="51"/>
    </location>
</feature>
<evidence type="ECO:0000256" key="1">
    <source>
        <dbReference type="SAM" id="MobiDB-lite"/>
    </source>
</evidence>
<evidence type="ECO:0000313" key="2">
    <source>
        <dbReference type="EMBL" id="KLO06499.1"/>
    </source>
</evidence>
<protein>
    <submittedName>
        <fullName evidence="2">Uncharacterized protein</fullName>
    </submittedName>
</protein>
<evidence type="ECO:0000313" key="3">
    <source>
        <dbReference type="Proteomes" id="UP000053477"/>
    </source>
</evidence>
<dbReference type="Proteomes" id="UP000053477">
    <property type="component" value="Unassembled WGS sequence"/>
</dbReference>
<keyword evidence="3" id="KW-1185">Reference proteome</keyword>
<sequence length="158" mass="18648">MLSPSYTFRIIATRRLRIRMYKRESQIRDESKRERIRGPYDRRHGARDRTSYREESNRIEVLDVSFLRAFSHQRVTGPTSTKILWIAEGKLEADGPWLVHGSRCTGVRARCLPLRKTQIPQRVLRPACARNGIQSFYEVCYIAHEHVTCTFRRLRSTN</sequence>
<accession>A0A0H2R3V7</accession>
<dbReference type="AlphaFoldDB" id="A0A0H2R3V7"/>
<gene>
    <name evidence="2" type="ORF">SCHPADRAFT_688400</name>
</gene>
<organism evidence="2 3">
    <name type="scientific">Schizopora paradoxa</name>
    <dbReference type="NCBI Taxonomy" id="27342"/>
    <lineage>
        <taxon>Eukaryota</taxon>
        <taxon>Fungi</taxon>
        <taxon>Dikarya</taxon>
        <taxon>Basidiomycota</taxon>
        <taxon>Agaricomycotina</taxon>
        <taxon>Agaricomycetes</taxon>
        <taxon>Hymenochaetales</taxon>
        <taxon>Schizoporaceae</taxon>
        <taxon>Schizopora</taxon>
    </lineage>
</organism>
<dbReference type="InParanoid" id="A0A0H2R3V7"/>
<dbReference type="EMBL" id="KQ086201">
    <property type="protein sequence ID" value="KLO06499.1"/>
    <property type="molecule type" value="Genomic_DNA"/>
</dbReference>
<name>A0A0H2R3V7_9AGAM</name>
<reference evidence="2 3" key="1">
    <citation type="submission" date="2015-04" db="EMBL/GenBank/DDBJ databases">
        <title>Complete genome sequence of Schizopora paradoxa KUC8140, a cosmopolitan wood degrader in East Asia.</title>
        <authorList>
            <consortium name="DOE Joint Genome Institute"/>
            <person name="Min B."/>
            <person name="Park H."/>
            <person name="Jang Y."/>
            <person name="Kim J.-J."/>
            <person name="Kim K.H."/>
            <person name="Pangilinan J."/>
            <person name="Lipzen A."/>
            <person name="Riley R."/>
            <person name="Grigoriev I.V."/>
            <person name="Spatafora J.W."/>
            <person name="Choi I.-G."/>
        </authorList>
    </citation>
    <scope>NUCLEOTIDE SEQUENCE [LARGE SCALE GENOMIC DNA]</scope>
    <source>
        <strain evidence="2 3">KUC8140</strain>
    </source>
</reference>